<gene>
    <name evidence="1" type="ORF">TR128146</name>
</gene>
<sequence length="112" mass="12712">MNIGRTTAFLVEYGPESQDLNSTRFIQLPVTTSFSITADFKVWHRPVERVTTQELTSFFMASAGSGPETLYAAQRINWTPIKCHVSIFINTHAFALRTTNTKKYGRKTNIHT</sequence>
<proteinExistence type="predicted"/>
<evidence type="ECO:0000313" key="1">
    <source>
        <dbReference type="EMBL" id="JAP61042.1"/>
    </source>
</evidence>
<dbReference type="EMBL" id="GEEE01002183">
    <property type="protein sequence ID" value="JAP61042.1"/>
    <property type="molecule type" value="Transcribed_RNA"/>
</dbReference>
<reference evidence="1" key="1">
    <citation type="submission" date="2016-01" db="EMBL/GenBank/DDBJ databases">
        <title>Reference transcriptome for the parasite Schistocephalus solidus: insights into the molecular evolution of parasitism.</title>
        <authorList>
            <person name="Hebert F.O."/>
            <person name="Grambauer S."/>
            <person name="Barber I."/>
            <person name="Landry C.R."/>
            <person name="Aubin-Horth N."/>
        </authorList>
    </citation>
    <scope>NUCLEOTIDE SEQUENCE</scope>
</reference>
<organism evidence="1">
    <name type="scientific">Schistocephalus solidus</name>
    <name type="common">Tapeworm</name>
    <dbReference type="NCBI Taxonomy" id="70667"/>
    <lineage>
        <taxon>Eukaryota</taxon>
        <taxon>Metazoa</taxon>
        <taxon>Spiralia</taxon>
        <taxon>Lophotrochozoa</taxon>
        <taxon>Platyhelminthes</taxon>
        <taxon>Cestoda</taxon>
        <taxon>Eucestoda</taxon>
        <taxon>Diphyllobothriidea</taxon>
        <taxon>Diphyllobothriidae</taxon>
        <taxon>Schistocephalus</taxon>
    </lineage>
</organism>
<name>A0A0V0J602_SCHSO</name>
<dbReference type="AlphaFoldDB" id="A0A0V0J602"/>
<protein>
    <submittedName>
        <fullName evidence="1">Uncharacterized protein</fullName>
    </submittedName>
</protein>
<accession>A0A0V0J602</accession>